<evidence type="ECO:0000256" key="22">
    <source>
        <dbReference type="NCBIfam" id="TIGR02071"/>
    </source>
</evidence>
<dbReference type="EMBL" id="FMWD01000002">
    <property type="protein sequence ID" value="SCZ53157.1"/>
    <property type="molecule type" value="Genomic_DNA"/>
</dbReference>
<evidence type="ECO:0000256" key="12">
    <source>
        <dbReference type="ARBA" id="ARBA00022801"/>
    </source>
</evidence>
<dbReference type="InterPro" id="IPR001264">
    <property type="entry name" value="Glyco_trans_51"/>
</dbReference>
<dbReference type="Gene3D" id="3.40.710.10">
    <property type="entry name" value="DD-peptidase/beta-lactamase superfamily"/>
    <property type="match status" value="1"/>
</dbReference>
<proteinExistence type="inferred from homology"/>
<dbReference type="GO" id="GO:0030288">
    <property type="term" value="C:outer membrane-bounded periplasmic space"/>
    <property type="evidence" value="ECO:0007669"/>
    <property type="project" value="TreeGrafter"/>
</dbReference>
<dbReference type="GO" id="GO:0009252">
    <property type="term" value="P:peptidoglycan biosynthetic process"/>
    <property type="evidence" value="ECO:0007669"/>
    <property type="project" value="UniProtKB-UniRule"/>
</dbReference>
<evidence type="ECO:0000256" key="5">
    <source>
        <dbReference type="ARBA" id="ARBA00007739"/>
    </source>
</evidence>
<dbReference type="InterPro" id="IPR050396">
    <property type="entry name" value="Glycosyltr_51/Transpeptidase"/>
</dbReference>
<comment type="catalytic activity">
    <reaction evidence="21">
        <text>[GlcNAc-(1-&gt;4)-Mur2Ac(oyl-L-Ala-gamma-D-Glu-L-Lys-D-Ala-D-Ala)](n)-di-trans,octa-cis-undecaprenyl diphosphate + beta-D-GlcNAc-(1-&gt;4)-Mur2Ac(oyl-L-Ala-gamma-D-Glu-L-Lys-D-Ala-D-Ala)-di-trans,octa-cis-undecaprenyl diphosphate = [GlcNAc-(1-&gt;4)-Mur2Ac(oyl-L-Ala-gamma-D-Glu-L-Lys-D-Ala-D-Ala)](n+1)-di-trans,octa-cis-undecaprenyl diphosphate + di-trans,octa-cis-undecaprenyl diphosphate + H(+)</text>
        <dbReference type="Rhea" id="RHEA:23708"/>
        <dbReference type="Rhea" id="RHEA-COMP:9602"/>
        <dbReference type="Rhea" id="RHEA-COMP:9603"/>
        <dbReference type="ChEBI" id="CHEBI:15378"/>
        <dbReference type="ChEBI" id="CHEBI:58405"/>
        <dbReference type="ChEBI" id="CHEBI:60033"/>
        <dbReference type="ChEBI" id="CHEBI:78435"/>
        <dbReference type="EC" id="2.4.99.28"/>
    </reaction>
</comment>
<evidence type="ECO:0000256" key="24">
    <source>
        <dbReference type="PIRSR" id="PIRSR002799-1"/>
    </source>
</evidence>
<keyword evidence="16" id="KW-0046">Antibiotic resistance</keyword>
<keyword evidence="18 23" id="KW-0961">Cell wall biogenesis/degradation</keyword>
<comment type="catalytic activity">
    <reaction evidence="20">
        <text>Preferential cleavage: (Ac)2-L-Lys-D-Ala-|-D-Ala. Also transpeptidation of peptidyl-alanyl moieties that are N-acyl substituents of D-alanine.</text>
        <dbReference type="EC" id="3.4.16.4"/>
    </reaction>
</comment>
<dbReference type="InterPro" id="IPR023346">
    <property type="entry name" value="Lysozyme-like_dom_sf"/>
</dbReference>
<evidence type="ECO:0000256" key="14">
    <source>
        <dbReference type="ARBA" id="ARBA00022984"/>
    </source>
</evidence>
<evidence type="ECO:0000313" key="30">
    <source>
        <dbReference type="Proteomes" id="UP000199648"/>
    </source>
</evidence>
<dbReference type="STRING" id="415747.SAMN03097708_00878"/>
<evidence type="ECO:0000313" key="29">
    <source>
        <dbReference type="EMBL" id="SCZ53157.1"/>
    </source>
</evidence>
<dbReference type="GO" id="GO:0008955">
    <property type="term" value="F:peptidoglycan glycosyltransferase activity"/>
    <property type="evidence" value="ECO:0007669"/>
    <property type="project" value="UniProtKB-UniRule"/>
</dbReference>
<keyword evidence="25" id="KW-0812">Transmembrane</keyword>
<dbReference type="Pfam" id="PF14814">
    <property type="entry name" value="UB2H"/>
    <property type="match status" value="1"/>
</dbReference>
<keyword evidence="10 23" id="KW-0328">Glycosyltransferase</keyword>
<dbReference type="PIRSF" id="PIRSF002799">
    <property type="entry name" value="PBP_1b"/>
    <property type="match status" value="1"/>
</dbReference>
<dbReference type="Gene3D" id="1.10.3810.10">
    <property type="entry name" value="Biosynthetic peptidoglycan transglycosylase-like"/>
    <property type="match status" value="1"/>
</dbReference>
<dbReference type="InterPro" id="IPR012338">
    <property type="entry name" value="Beta-lactam/transpept-like"/>
</dbReference>
<evidence type="ECO:0000259" key="27">
    <source>
        <dbReference type="Pfam" id="PF00912"/>
    </source>
</evidence>
<keyword evidence="12" id="KW-0378">Hydrolase</keyword>
<dbReference type="PANTHER" id="PTHR32282:SF11">
    <property type="entry name" value="PENICILLIN-BINDING PROTEIN 1B"/>
    <property type="match status" value="1"/>
</dbReference>
<dbReference type="Pfam" id="PF00905">
    <property type="entry name" value="Transpeptidase"/>
    <property type="match status" value="1"/>
</dbReference>
<gene>
    <name evidence="29" type="ORF">SAMN03097708_00878</name>
</gene>
<evidence type="ECO:0000256" key="25">
    <source>
        <dbReference type="SAM" id="Phobius"/>
    </source>
</evidence>
<keyword evidence="13 23" id="KW-0133">Cell shape</keyword>
<comment type="function">
    <text evidence="1 23">Cell wall formation. Synthesis of cross-linked peptidoglycan from the lipid intermediates. The enzyme has a penicillin-insensitive transglycosylase N-terminal domain (formation of linear glycan strands) and a penicillin-sensitive transpeptidase C-terminal domain (cross-linking of the peptide subunits).</text>
</comment>
<comment type="subcellular location">
    <subcellularLocation>
        <location evidence="2">Cell membrane</location>
    </subcellularLocation>
</comment>
<reference evidence="29 30" key="1">
    <citation type="submission" date="2016-10" db="EMBL/GenBank/DDBJ databases">
        <authorList>
            <person name="de Groot N.N."/>
        </authorList>
    </citation>
    <scope>NUCLEOTIDE SEQUENCE [LARGE SCALE GENOMIC DNA]</scope>
    <source>
        <strain evidence="29 30">HLD2</strain>
    </source>
</reference>
<evidence type="ECO:0000256" key="19">
    <source>
        <dbReference type="ARBA" id="ARBA00032454"/>
    </source>
</evidence>
<evidence type="ECO:0000256" key="8">
    <source>
        <dbReference type="ARBA" id="ARBA00022645"/>
    </source>
</evidence>
<evidence type="ECO:0000259" key="28">
    <source>
        <dbReference type="Pfam" id="PF14814"/>
    </source>
</evidence>
<dbReference type="Proteomes" id="UP000199648">
    <property type="component" value="Unassembled WGS sequence"/>
</dbReference>
<feature type="active site" description="Acyl-ester intermediate; for transpeptidase activity" evidence="24">
    <location>
        <position position="463"/>
    </location>
</feature>
<dbReference type="GO" id="GO:0009274">
    <property type="term" value="C:peptidoglycan-based cell wall"/>
    <property type="evidence" value="ECO:0007669"/>
    <property type="project" value="UniProtKB-UniRule"/>
</dbReference>
<keyword evidence="17" id="KW-0511">Multifunctional enzyme</keyword>
<dbReference type="Gene3D" id="3.30.2060.10">
    <property type="entry name" value="Penicillin-binding protein 1b domain"/>
    <property type="match status" value="1"/>
</dbReference>
<dbReference type="RefSeq" id="WP_092992991.1">
    <property type="nucleotide sequence ID" value="NZ_FMWD01000002.1"/>
</dbReference>
<accession>A0A1G5PUR9</accession>
<feature type="domain" description="Glycosyl transferase family 51" evidence="27">
    <location>
        <begin position="163"/>
        <end position="333"/>
    </location>
</feature>
<evidence type="ECO:0000256" key="23">
    <source>
        <dbReference type="PIRNR" id="PIRNR002799"/>
    </source>
</evidence>
<organism evidence="29 30">
    <name type="scientific">Thiohalomonas denitrificans</name>
    <dbReference type="NCBI Taxonomy" id="415747"/>
    <lineage>
        <taxon>Bacteria</taxon>
        <taxon>Pseudomonadati</taxon>
        <taxon>Pseudomonadota</taxon>
        <taxon>Gammaproteobacteria</taxon>
        <taxon>Thiohalomonadales</taxon>
        <taxon>Thiohalomonadaceae</taxon>
        <taxon>Thiohalomonas</taxon>
    </lineage>
</organism>
<dbReference type="PANTHER" id="PTHR32282">
    <property type="entry name" value="BINDING PROTEIN TRANSPEPTIDASE, PUTATIVE-RELATED"/>
    <property type="match status" value="1"/>
</dbReference>
<feature type="domain" description="Bifunctional transglycosylase second" evidence="28">
    <location>
        <begin position="69"/>
        <end position="151"/>
    </location>
</feature>
<comment type="pathway">
    <text evidence="3 23">Cell wall biogenesis; peptidoglycan biosynthesis.</text>
</comment>
<sequence length="764" mass="84937">MARKQKKKTSKKKGVLRRLAENRWFHLGLLAVFLVGAVFVAWLDYRVRDQFEGRRFALPARVYARPLELFPGARVSADTFVKELQQVGYREGLRGQQPGRFERRGDDFRLVTRPLTFWDGPQPSLSLQVSFGDHGVRELSGAGGPLNLVRLDPEYIGGIYPAHNEDRVLVRLDGVPKALVNALLAVEDRKFYLHRGIDPMAMARALVSTLSGRGVQGGSTITQQLVKNFFLTPERTLRRKFTEMVMALLLEVHYEKNDILETYINEVYLGQDRNRAIHGFGLGAQFYFGEQLRNLSLAESALLVGMVKGPSWYDPHRQPERALKRRNLTLTLMRQQGFISDEQYLQASAAPLGIIDKPAMGTTRYPAFLDLVRRQLSRDYRDSDLQSEGLQIFTTLDPRVQAVAEHALTSRLNRLDSSPDQKLQGAVIVTDTQNGEVQALVGGRDPRFPGFNRALDSNRPVGSVLKPAIYLTALSDPSRYTLATLLDDEPLLWKEAGRPDWSPNNYDRQSHGQVPLWRALAESYNIAAARLGREVGVPEVLDTARKLGVQRDLPPYASTLLGAVALSPLEVAQMYQTLASGGFRVPLRAIREVLTPNGKPLQRYPLAVEQVVDPASAYLVTAALQSVVKEGTAQGLQSQLPRGLSVAGKTGTTDDMRDSWFAGYSGDRVAVVWNGFDDNRPTSLTGASGAMRVWGDLMSRLDAEPLSLPLPDTMELVWTEPASGLRADSECPGAVELPFVRGSAPTEHAPCARSKGNWFKRLFR</sequence>
<dbReference type="NCBIfam" id="TIGR02071">
    <property type="entry name" value="PBP_1b"/>
    <property type="match status" value="1"/>
</dbReference>
<dbReference type="UniPathway" id="UPA00219"/>
<feature type="active site" description="Proton donor; for transglycosylase activity" evidence="24">
    <location>
        <position position="187"/>
    </location>
</feature>
<keyword evidence="14 23" id="KW-0573">Peptidoglycan synthesis</keyword>
<keyword evidence="7" id="KW-1003">Cell membrane</keyword>
<keyword evidence="11 23" id="KW-0808">Transferase</keyword>
<evidence type="ECO:0000256" key="15">
    <source>
        <dbReference type="ARBA" id="ARBA00023136"/>
    </source>
</evidence>
<dbReference type="GO" id="GO:0046677">
    <property type="term" value="P:response to antibiotic"/>
    <property type="evidence" value="ECO:0007669"/>
    <property type="project" value="UniProtKB-UniRule"/>
</dbReference>
<comment type="similarity">
    <text evidence="5 23">In the N-terminal section; belongs to the glycosyltransferase 51 family.</text>
</comment>
<dbReference type="FunFam" id="1.10.3810.10:FF:000001">
    <property type="entry name" value="Penicillin-binding protein 1A"/>
    <property type="match status" value="1"/>
</dbReference>
<feature type="transmembrane region" description="Helical" evidence="25">
    <location>
        <begin position="21"/>
        <end position="43"/>
    </location>
</feature>
<keyword evidence="25" id="KW-1133">Transmembrane helix</keyword>
<evidence type="ECO:0000256" key="21">
    <source>
        <dbReference type="ARBA" id="ARBA00049902"/>
    </source>
</evidence>
<evidence type="ECO:0000256" key="10">
    <source>
        <dbReference type="ARBA" id="ARBA00022676"/>
    </source>
</evidence>
<dbReference type="GO" id="GO:0008658">
    <property type="term" value="F:penicillin binding"/>
    <property type="evidence" value="ECO:0007669"/>
    <property type="project" value="UniProtKB-UniRule"/>
</dbReference>
<dbReference type="AlphaFoldDB" id="A0A1G5PUR9"/>
<evidence type="ECO:0000256" key="13">
    <source>
        <dbReference type="ARBA" id="ARBA00022960"/>
    </source>
</evidence>
<dbReference type="InterPro" id="IPR001460">
    <property type="entry name" value="PCN-bd_Tpept"/>
</dbReference>
<dbReference type="GO" id="GO:0009002">
    <property type="term" value="F:serine-type D-Ala-D-Ala carboxypeptidase activity"/>
    <property type="evidence" value="ECO:0007669"/>
    <property type="project" value="UniProtKB-EC"/>
</dbReference>
<evidence type="ECO:0000256" key="6">
    <source>
        <dbReference type="ARBA" id="ARBA00018637"/>
    </source>
</evidence>
<keyword evidence="9" id="KW-0645">Protease</keyword>
<evidence type="ECO:0000256" key="1">
    <source>
        <dbReference type="ARBA" id="ARBA00002624"/>
    </source>
</evidence>
<evidence type="ECO:0000256" key="17">
    <source>
        <dbReference type="ARBA" id="ARBA00023268"/>
    </source>
</evidence>
<feature type="domain" description="Penicillin-binding protein transpeptidase" evidence="26">
    <location>
        <begin position="425"/>
        <end position="672"/>
    </location>
</feature>
<evidence type="ECO:0000256" key="9">
    <source>
        <dbReference type="ARBA" id="ARBA00022670"/>
    </source>
</evidence>
<dbReference type="GO" id="GO:0071555">
    <property type="term" value="P:cell wall organization"/>
    <property type="evidence" value="ECO:0007669"/>
    <property type="project" value="UniProtKB-UniRule"/>
</dbReference>
<dbReference type="GO" id="GO:0005886">
    <property type="term" value="C:plasma membrane"/>
    <property type="evidence" value="ECO:0007669"/>
    <property type="project" value="UniProtKB-SubCell"/>
</dbReference>
<evidence type="ECO:0000256" key="4">
    <source>
        <dbReference type="ARBA" id="ARBA00007090"/>
    </source>
</evidence>
<evidence type="ECO:0000256" key="18">
    <source>
        <dbReference type="ARBA" id="ARBA00023316"/>
    </source>
</evidence>
<evidence type="ECO:0000256" key="11">
    <source>
        <dbReference type="ARBA" id="ARBA00022679"/>
    </source>
</evidence>
<name>A0A1G5PUR9_9GAMM</name>
<keyword evidence="15 25" id="KW-0472">Membrane</keyword>
<keyword evidence="30" id="KW-1185">Reference proteome</keyword>
<keyword evidence="8" id="KW-0121">Carboxypeptidase</keyword>
<evidence type="ECO:0000256" key="3">
    <source>
        <dbReference type="ARBA" id="ARBA00004752"/>
    </source>
</evidence>
<evidence type="ECO:0000256" key="20">
    <source>
        <dbReference type="ARBA" id="ARBA00034000"/>
    </source>
</evidence>
<dbReference type="Pfam" id="PF00912">
    <property type="entry name" value="Transgly"/>
    <property type="match status" value="1"/>
</dbReference>
<dbReference type="GO" id="GO:0006508">
    <property type="term" value="P:proteolysis"/>
    <property type="evidence" value="ECO:0007669"/>
    <property type="project" value="UniProtKB-KW"/>
</dbReference>
<protein>
    <recommendedName>
        <fullName evidence="6 22">Penicillin-binding protein 1B</fullName>
        <shortName evidence="23">PBP-1b</shortName>
        <shortName evidence="23">PBP1b</shortName>
    </recommendedName>
    <alternativeName>
        <fullName evidence="19 23">Murein polymerase</fullName>
    </alternativeName>
</protein>
<dbReference type="NCBIfam" id="TIGR02074">
    <property type="entry name" value="PBP_1a_fam"/>
    <property type="match status" value="1"/>
</dbReference>
<evidence type="ECO:0000259" key="26">
    <source>
        <dbReference type="Pfam" id="PF00905"/>
    </source>
</evidence>
<dbReference type="SUPFAM" id="SSF53955">
    <property type="entry name" value="Lysozyme-like"/>
    <property type="match status" value="1"/>
</dbReference>
<evidence type="ECO:0000256" key="16">
    <source>
        <dbReference type="ARBA" id="ARBA00023251"/>
    </source>
</evidence>
<dbReference type="GO" id="GO:0008360">
    <property type="term" value="P:regulation of cell shape"/>
    <property type="evidence" value="ECO:0007669"/>
    <property type="project" value="UniProtKB-UniRule"/>
</dbReference>
<dbReference type="InterPro" id="IPR028166">
    <property type="entry name" value="UB2H"/>
</dbReference>
<dbReference type="OrthoDB" id="9766909at2"/>
<dbReference type="InterPro" id="IPR036950">
    <property type="entry name" value="PBP_transglycosylase"/>
</dbReference>
<evidence type="ECO:0000256" key="2">
    <source>
        <dbReference type="ARBA" id="ARBA00004236"/>
    </source>
</evidence>
<evidence type="ECO:0000256" key="7">
    <source>
        <dbReference type="ARBA" id="ARBA00022475"/>
    </source>
</evidence>
<dbReference type="InterPro" id="IPR011813">
    <property type="entry name" value="PBP_1b"/>
</dbReference>
<comment type="similarity">
    <text evidence="4 23">In the C-terminal section; belongs to the transpeptidase family.</text>
</comment>
<dbReference type="SUPFAM" id="SSF56601">
    <property type="entry name" value="beta-lactamase/transpeptidase-like"/>
    <property type="match status" value="1"/>
</dbReference>